<evidence type="ECO:0000313" key="3">
    <source>
        <dbReference type="EMBL" id="OHU18876.1"/>
    </source>
</evidence>
<dbReference type="Proteomes" id="UP000179616">
    <property type="component" value="Unassembled WGS sequence"/>
</dbReference>
<comment type="caution">
    <text evidence="3">The sequence shown here is derived from an EMBL/GenBank/DDBJ whole genome shotgun (WGS) entry which is preliminary data.</text>
</comment>
<dbReference type="EMBL" id="MLIK01000024">
    <property type="protein sequence ID" value="OHU18876.1"/>
    <property type="molecule type" value="Genomic_DNA"/>
</dbReference>
<dbReference type="InterPro" id="IPR004378">
    <property type="entry name" value="F420H2_quin_Rdtase"/>
</dbReference>
<dbReference type="GO" id="GO:0070967">
    <property type="term" value="F:coenzyme F420 binding"/>
    <property type="evidence" value="ECO:0007669"/>
    <property type="project" value="TreeGrafter"/>
</dbReference>
<dbReference type="OrthoDB" id="8225825at2"/>
<dbReference type="Gene3D" id="2.30.110.10">
    <property type="entry name" value="Electron Transport, Fmn-binding Protein, Chain A"/>
    <property type="match status" value="1"/>
</dbReference>
<dbReference type="InterPro" id="IPR012349">
    <property type="entry name" value="Split_barrel_FMN-bd"/>
</dbReference>
<protein>
    <submittedName>
        <fullName evidence="3">Deazaflavin-dependent nitroreductase</fullName>
    </submittedName>
</protein>
<dbReference type="RefSeq" id="WP_070939531.1">
    <property type="nucleotide sequence ID" value="NZ_MLIK01000024.1"/>
</dbReference>
<dbReference type="STRING" id="948102.BKG76_20380"/>
<gene>
    <name evidence="3" type="ORF">BKG76_20380</name>
</gene>
<dbReference type="NCBIfam" id="TIGR00026">
    <property type="entry name" value="hi_GC_TIGR00026"/>
    <property type="match status" value="1"/>
</dbReference>
<dbReference type="Pfam" id="PF04075">
    <property type="entry name" value="F420H2_quin_red"/>
    <property type="match status" value="1"/>
</dbReference>
<evidence type="ECO:0000313" key="4">
    <source>
        <dbReference type="Proteomes" id="UP000179616"/>
    </source>
</evidence>
<proteinExistence type="inferred from homology"/>
<evidence type="ECO:0000256" key="2">
    <source>
        <dbReference type="ARBA" id="ARBA00049106"/>
    </source>
</evidence>
<dbReference type="GO" id="GO:0005886">
    <property type="term" value="C:plasma membrane"/>
    <property type="evidence" value="ECO:0007669"/>
    <property type="project" value="TreeGrafter"/>
</dbReference>
<accession>A0A1S1L551</accession>
<reference evidence="3 4" key="1">
    <citation type="submission" date="2016-10" db="EMBL/GenBank/DDBJ databases">
        <title>Evaluation of Human, Veterinary and Environmental Mycobacterium chelonae Isolates by Core Genome Phylogenomic Analysis, Targeted Gene Comparison, and Anti-microbial Susceptibility Patterns: A Tale of Mistaken Identities.</title>
        <authorList>
            <person name="Fogelson S.B."/>
            <person name="Camus A.C."/>
            <person name="Lorenz W."/>
            <person name="Vasireddy R."/>
            <person name="Vasireddy S."/>
            <person name="Smith T."/>
            <person name="Brown-Elliott B.A."/>
            <person name="Wallace R.J.Jr."/>
            <person name="Hasan N.A."/>
            <person name="Reischl U."/>
            <person name="Sanchez S."/>
        </authorList>
    </citation>
    <scope>NUCLEOTIDE SEQUENCE [LARGE SCALE GENOMIC DNA]</scope>
    <source>
        <strain evidence="3 4">1559</strain>
    </source>
</reference>
<dbReference type="AlphaFoldDB" id="A0A1S1L551"/>
<organism evidence="3 4">
    <name type="scientific">Mycobacteroides franklinii</name>
    <dbReference type="NCBI Taxonomy" id="948102"/>
    <lineage>
        <taxon>Bacteria</taxon>
        <taxon>Bacillati</taxon>
        <taxon>Actinomycetota</taxon>
        <taxon>Actinomycetes</taxon>
        <taxon>Mycobacteriales</taxon>
        <taxon>Mycobacteriaceae</taxon>
        <taxon>Mycobacteroides</taxon>
    </lineage>
</organism>
<comment type="similarity">
    <text evidence="1">Belongs to the F420H(2)-dependent quinone reductase family.</text>
</comment>
<dbReference type="SUPFAM" id="SSF50475">
    <property type="entry name" value="FMN-binding split barrel"/>
    <property type="match status" value="1"/>
</dbReference>
<dbReference type="GeneID" id="57169178"/>
<comment type="catalytic activity">
    <reaction evidence="2">
        <text>oxidized coenzyme F420-(gamma-L-Glu)(n) + a quinol + H(+) = reduced coenzyme F420-(gamma-L-Glu)(n) + a quinone</text>
        <dbReference type="Rhea" id="RHEA:39663"/>
        <dbReference type="Rhea" id="RHEA-COMP:12939"/>
        <dbReference type="Rhea" id="RHEA-COMP:14378"/>
        <dbReference type="ChEBI" id="CHEBI:15378"/>
        <dbReference type="ChEBI" id="CHEBI:24646"/>
        <dbReference type="ChEBI" id="CHEBI:132124"/>
        <dbReference type="ChEBI" id="CHEBI:133980"/>
        <dbReference type="ChEBI" id="CHEBI:139511"/>
    </reaction>
</comment>
<name>A0A1S1L551_9MYCO</name>
<dbReference type="PANTHER" id="PTHR39428">
    <property type="entry name" value="F420H(2)-DEPENDENT QUINONE REDUCTASE RV1261C"/>
    <property type="match status" value="1"/>
</dbReference>
<dbReference type="PANTHER" id="PTHR39428:SF1">
    <property type="entry name" value="F420H(2)-DEPENDENT QUINONE REDUCTASE RV1261C"/>
    <property type="match status" value="1"/>
</dbReference>
<evidence type="ECO:0000256" key="1">
    <source>
        <dbReference type="ARBA" id="ARBA00008710"/>
    </source>
</evidence>
<dbReference type="GO" id="GO:0016491">
    <property type="term" value="F:oxidoreductase activity"/>
    <property type="evidence" value="ECO:0007669"/>
    <property type="project" value="InterPro"/>
</dbReference>
<sequence>MSEPSGTEQSFNEANIAEFRANDGKVGGQFEGFPLLLLTSTGAKSGAERVNPLAYFDIDGKTYIVGSSAGRPKNPAWVANLRANPSIEVEIGSHPKTNATAVELPRAERDRVFEIVKQRAPGFAEYETLTDRVIPVFEIQLG</sequence>